<dbReference type="Pfam" id="PF00749">
    <property type="entry name" value="tRNA-synt_1c"/>
    <property type="match status" value="2"/>
</dbReference>
<evidence type="ECO:0000313" key="9">
    <source>
        <dbReference type="EMBL" id="QJD94644.1"/>
    </source>
</evidence>
<dbReference type="EMBL" id="CP051682">
    <property type="protein sequence ID" value="QJD94644.1"/>
    <property type="molecule type" value="Genomic_DNA"/>
</dbReference>
<dbReference type="GO" id="GO:0006424">
    <property type="term" value="P:glutamyl-tRNA aminoacylation"/>
    <property type="evidence" value="ECO:0007669"/>
    <property type="project" value="TreeGrafter"/>
</dbReference>
<keyword evidence="3 7" id="KW-0547">Nucleotide-binding</keyword>
<dbReference type="InterPro" id="IPR000924">
    <property type="entry name" value="Glu/Gln-tRNA-synth"/>
</dbReference>
<sequence>MSTTPDSLNVVFNKTRIAPTPSGFLHLGNVLSFSLTAALARKTNASILLRIDDLDRERANPLYVQDIFDTLNFLEIPWDEGPRNFQEFKSDWSQVHRLPHYQQALQQLKENRAVFACTCSRSQLRQPGGSEGIYPGTCRDHTVFNDTVNANWRLLTDVVTPLFVRTLPCSELIQATLPDSMQDFVIKKKDGYPAYQLASMIDDLHFGVDLIVRGEDLWPSTLAQLYLAQQLGNNNFASCTFLHHRLLNEPTGQKLSKSAGATSIRYLRQQGYKVADVFSSIAQMLGLHEISATWQDLAELMNI</sequence>
<keyword evidence="2" id="KW-0479">Metal-binding</keyword>
<dbReference type="GO" id="GO:0004818">
    <property type="term" value="F:glutamate-tRNA ligase activity"/>
    <property type="evidence" value="ECO:0007669"/>
    <property type="project" value="TreeGrafter"/>
</dbReference>
<dbReference type="RefSeq" id="WP_169605661.1">
    <property type="nucleotide sequence ID" value="NZ_CP051682.1"/>
</dbReference>
<feature type="domain" description="Glutamyl/glutaminyl-tRNA synthetase class Ib catalytic" evidence="8">
    <location>
        <begin position="178"/>
        <end position="282"/>
    </location>
</feature>
<accession>A0A7L5DZE3</accession>
<keyword evidence="6 7" id="KW-0030">Aminoacyl-tRNA synthetase</keyword>
<dbReference type="PROSITE" id="PS00178">
    <property type="entry name" value="AA_TRNA_LIGASE_I"/>
    <property type="match status" value="1"/>
</dbReference>
<dbReference type="InterPro" id="IPR049940">
    <property type="entry name" value="GluQ/Sye"/>
</dbReference>
<dbReference type="GO" id="GO:0005524">
    <property type="term" value="F:ATP binding"/>
    <property type="evidence" value="ECO:0007669"/>
    <property type="project" value="UniProtKB-KW"/>
</dbReference>
<feature type="domain" description="Glutamyl/glutaminyl-tRNA synthetase class Ib catalytic" evidence="8">
    <location>
        <begin position="14"/>
        <end position="126"/>
    </location>
</feature>
<evidence type="ECO:0000256" key="2">
    <source>
        <dbReference type="ARBA" id="ARBA00022723"/>
    </source>
</evidence>
<keyword evidence="10" id="KW-1185">Reference proteome</keyword>
<dbReference type="InterPro" id="IPR014729">
    <property type="entry name" value="Rossmann-like_a/b/a_fold"/>
</dbReference>
<organism evidence="9 10">
    <name type="scientific">Mucilaginibacter robiniae</name>
    <dbReference type="NCBI Taxonomy" id="2728022"/>
    <lineage>
        <taxon>Bacteria</taxon>
        <taxon>Pseudomonadati</taxon>
        <taxon>Bacteroidota</taxon>
        <taxon>Sphingobacteriia</taxon>
        <taxon>Sphingobacteriales</taxon>
        <taxon>Sphingobacteriaceae</taxon>
        <taxon>Mucilaginibacter</taxon>
    </lineage>
</organism>
<evidence type="ECO:0000313" key="10">
    <source>
        <dbReference type="Proteomes" id="UP000503278"/>
    </source>
</evidence>
<evidence type="ECO:0000256" key="1">
    <source>
        <dbReference type="ARBA" id="ARBA00022598"/>
    </source>
</evidence>
<reference evidence="9 10" key="1">
    <citation type="submission" date="2020-04" db="EMBL/GenBank/DDBJ databases">
        <title>Genome sequencing of novel species.</title>
        <authorList>
            <person name="Heo J."/>
            <person name="Kim S.-J."/>
            <person name="Kim J.-S."/>
            <person name="Hong S.-B."/>
            <person name="Kwon S.-W."/>
        </authorList>
    </citation>
    <scope>NUCLEOTIDE SEQUENCE [LARGE SCALE GENOMIC DNA]</scope>
    <source>
        <strain evidence="9 10">F39-2</strain>
    </source>
</reference>
<dbReference type="InterPro" id="IPR020058">
    <property type="entry name" value="Glu/Gln-tRNA-synth_Ib_cat-dom"/>
</dbReference>
<dbReference type="PANTHER" id="PTHR43311:SF1">
    <property type="entry name" value="GLUTAMYL-Q TRNA(ASP) SYNTHETASE"/>
    <property type="match status" value="1"/>
</dbReference>
<dbReference type="GO" id="GO:0005829">
    <property type="term" value="C:cytosol"/>
    <property type="evidence" value="ECO:0007669"/>
    <property type="project" value="TreeGrafter"/>
</dbReference>
<dbReference type="AlphaFoldDB" id="A0A7L5DZE3"/>
<keyword evidence="4" id="KW-0862">Zinc</keyword>
<evidence type="ECO:0000256" key="6">
    <source>
        <dbReference type="ARBA" id="ARBA00023146"/>
    </source>
</evidence>
<comment type="similarity">
    <text evidence="7">Belongs to the class-I aminoacyl-tRNA synthetase family.</text>
</comment>
<proteinExistence type="inferred from homology"/>
<evidence type="ECO:0000259" key="8">
    <source>
        <dbReference type="Pfam" id="PF00749"/>
    </source>
</evidence>
<keyword evidence="1 7" id="KW-0436">Ligase</keyword>
<evidence type="ECO:0000256" key="5">
    <source>
        <dbReference type="ARBA" id="ARBA00022840"/>
    </source>
</evidence>
<evidence type="ECO:0000256" key="7">
    <source>
        <dbReference type="RuleBase" id="RU363037"/>
    </source>
</evidence>
<dbReference type="PRINTS" id="PR00987">
    <property type="entry name" value="TRNASYNTHGLU"/>
</dbReference>
<name>A0A7L5DZE3_9SPHI</name>
<keyword evidence="5 7" id="KW-0067">ATP-binding</keyword>
<dbReference type="InterPro" id="IPR001412">
    <property type="entry name" value="aa-tRNA-synth_I_CS"/>
</dbReference>
<dbReference type="Gene3D" id="3.40.50.620">
    <property type="entry name" value="HUPs"/>
    <property type="match status" value="1"/>
</dbReference>
<evidence type="ECO:0000256" key="4">
    <source>
        <dbReference type="ARBA" id="ARBA00022833"/>
    </source>
</evidence>
<evidence type="ECO:0000256" key="3">
    <source>
        <dbReference type="ARBA" id="ARBA00022741"/>
    </source>
</evidence>
<dbReference type="Proteomes" id="UP000503278">
    <property type="component" value="Chromosome"/>
</dbReference>
<dbReference type="KEGG" id="mrob:HH214_01540"/>
<gene>
    <name evidence="9" type="ORF">HH214_01540</name>
</gene>
<protein>
    <submittedName>
        <fullName evidence="9">tRNA glutamyl-Q synthetase</fullName>
    </submittedName>
</protein>
<dbReference type="PANTHER" id="PTHR43311">
    <property type="entry name" value="GLUTAMATE--TRNA LIGASE"/>
    <property type="match status" value="1"/>
</dbReference>
<dbReference type="SUPFAM" id="SSF52374">
    <property type="entry name" value="Nucleotidylyl transferase"/>
    <property type="match status" value="1"/>
</dbReference>
<keyword evidence="7" id="KW-0648">Protein biosynthesis</keyword>